<keyword evidence="3" id="KW-1185">Reference proteome</keyword>
<evidence type="ECO:0000313" key="3">
    <source>
        <dbReference type="Proteomes" id="UP001279734"/>
    </source>
</evidence>
<feature type="region of interest" description="Disordered" evidence="1">
    <location>
        <begin position="1"/>
        <end position="35"/>
    </location>
</feature>
<dbReference type="AlphaFoldDB" id="A0AAD3SYZ1"/>
<organism evidence="2 3">
    <name type="scientific">Nepenthes gracilis</name>
    <name type="common">Slender pitcher plant</name>
    <dbReference type="NCBI Taxonomy" id="150966"/>
    <lineage>
        <taxon>Eukaryota</taxon>
        <taxon>Viridiplantae</taxon>
        <taxon>Streptophyta</taxon>
        <taxon>Embryophyta</taxon>
        <taxon>Tracheophyta</taxon>
        <taxon>Spermatophyta</taxon>
        <taxon>Magnoliopsida</taxon>
        <taxon>eudicotyledons</taxon>
        <taxon>Gunneridae</taxon>
        <taxon>Pentapetalae</taxon>
        <taxon>Caryophyllales</taxon>
        <taxon>Nepenthaceae</taxon>
        <taxon>Nepenthes</taxon>
    </lineage>
</organism>
<dbReference type="Proteomes" id="UP001279734">
    <property type="component" value="Unassembled WGS sequence"/>
</dbReference>
<evidence type="ECO:0000256" key="1">
    <source>
        <dbReference type="SAM" id="MobiDB-lite"/>
    </source>
</evidence>
<sequence>MEDTSSDTECSSDESEFGSHTPVTSGAGTLGGLVPKPRLRVPLRVEERLRASRGSSHAGGRLLLTWSELRTRLRSELRTRLRPEGVNPVLEQTYFDAIRLYRRLASLENPSFRVGVLDPRNSLARTRDQLVDYRVQSSSTGHWDH</sequence>
<evidence type="ECO:0000313" key="2">
    <source>
        <dbReference type="EMBL" id="GMH18651.1"/>
    </source>
</evidence>
<protein>
    <submittedName>
        <fullName evidence="2">Uncharacterized protein</fullName>
    </submittedName>
</protein>
<gene>
    <name evidence="2" type="ORF">Nepgr_020492</name>
</gene>
<accession>A0AAD3SYZ1</accession>
<name>A0AAD3SYZ1_NEPGR</name>
<feature type="compositionally biased region" description="Acidic residues" evidence="1">
    <location>
        <begin position="1"/>
        <end position="16"/>
    </location>
</feature>
<comment type="caution">
    <text evidence="2">The sequence shown here is derived from an EMBL/GenBank/DDBJ whole genome shotgun (WGS) entry which is preliminary data.</text>
</comment>
<dbReference type="EMBL" id="BSYO01000019">
    <property type="protein sequence ID" value="GMH18651.1"/>
    <property type="molecule type" value="Genomic_DNA"/>
</dbReference>
<reference evidence="2" key="1">
    <citation type="submission" date="2023-05" db="EMBL/GenBank/DDBJ databases">
        <title>Nepenthes gracilis genome sequencing.</title>
        <authorList>
            <person name="Fukushima K."/>
        </authorList>
    </citation>
    <scope>NUCLEOTIDE SEQUENCE</scope>
    <source>
        <strain evidence="2">SING2019-196</strain>
    </source>
</reference>
<proteinExistence type="predicted"/>